<evidence type="ECO:0000256" key="1">
    <source>
        <dbReference type="SAM" id="Coils"/>
    </source>
</evidence>
<proteinExistence type="predicted"/>
<evidence type="ECO:0000313" key="3">
    <source>
        <dbReference type="EMBL" id="MDB9539070.1"/>
    </source>
</evidence>
<gene>
    <name evidence="3" type="ORF">PN457_05240</name>
</gene>
<keyword evidence="1" id="KW-0175">Coiled coil</keyword>
<organism evidence="3 4">
    <name type="scientific">Anabaenopsis arnoldii</name>
    <dbReference type="NCBI Taxonomy" id="2152938"/>
    <lineage>
        <taxon>Bacteria</taxon>
        <taxon>Bacillati</taxon>
        <taxon>Cyanobacteriota</taxon>
        <taxon>Cyanophyceae</taxon>
        <taxon>Nostocales</taxon>
        <taxon>Nodulariaceae</taxon>
        <taxon>Anabaenopsis</taxon>
    </lineage>
</organism>
<protein>
    <submittedName>
        <fullName evidence="3">Uncharacterized protein</fullName>
    </submittedName>
</protein>
<name>A0ABT5AP25_9CYAN</name>
<evidence type="ECO:0000313" key="4">
    <source>
        <dbReference type="Proteomes" id="UP001212499"/>
    </source>
</evidence>
<sequence length="237" mass="26136">MASKIDINLSPEIAERWKATKNVLNQGVDSIANSKQQFSESLKATASKQTGEVVDTVINTFQKVKDSVDETLQSAEQIKNTTSSALQTVVTDSVNNWLTQHPGFLRFLHVLGWAGSHPIVTIVILLFAIALIGSIVKVIVRLIETASWSLLQIPVKLIWSVIKVSFVSLTKFTGFALQSVIDSKLDNTVKNLPINSETFDNNKHQRLAQISKRLEVIQAEQQQLLAEAADLMDTVDG</sequence>
<evidence type="ECO:0000256" key="2">
    <source>
        <dbReference type="SAM" id="Phobius"/>
    </source>
</evidence>
<feature type="transmembrane region" description="Helical" evidence="2">
    <location>
        <begin position="119"/>
        <end position="140"/>
    </location>
</feature>
<keyword evidence="2" id="KW-0472">Membrane</keyword>
<dbReference type="EMBL" id="JAQMUH010000067">
    <property type="protein sequence ID" value="MDB9539070.1"/>
    <property type="molecule type" value="Genomic_DNA"/>
</dbReference>
<dbReference type="Proteomes" id="UP001212499">
    <property type="component" value="Unassembled WGS sequence"/>
</dbReference>
<accession>A0ABT5AP25</accession>
<reference evidence="3 4" key="1">
    <citation type="submission" date="2023-01" db="EMBL/GenBank/DDBJ databases">
        <title>Genomes from the Australian National Cyanobacteria Reference Collection.</title>
        <authorList>
            <person name="Willis A."/>
            <person name="Lee E.M.F."/>
        </authorList>
    </citation>
    <scope>NUCLEOTIDE SEQUENCE [LARGE SCALE GENOMIC DNA]</scope>
    <source>
        <strain evidence="3 4">CS-1033</strain>
    </source>
</reference>
<dbReference type="RefSeq" id="WP_271731795.1">
    <property type="nucleotide sequence ID" value="NZ_JANQDP010000067.1"/>
</dbReference>
<feature type="coiled-coil region" evidence="1">
    <location>
        <begin position="207"/>
        <end position="234"/>
    </location>
</feature>
<keyword evidence="2" id="KW-1133">Transmembrane helix</keyword>
<keyword evidence="4" id="KW-1185">Reference proteome</keyword>
<comment type="caution">
    <text evidence="3">The sequence shown here is derived from an EMBL/GenBank/DDBJ whole genome shotgun (WGS) entry which is preliminary data.</text>
</comment>
<keyword evidence="2" id="KW-0812">Transmembrane</keyword>